<keyword evidence="2" id="KW-1185">Reference proteome</keyword>
<comment type="caution">
    <text evidence="1">The sequence shown here is derived from an EMBL/GenBank/DDBJ whole genome shotgun (WGS) entry which is preliminary data.</text>
</comment>
<proteinExistence type="predicted"/>
<gene>
    <name evidence="1" type="ORF">Syun_006302</name>
</gene>
<dbReference type="EMBL" id="JBBNAF010000003">
    <property type="protein sequence ID" value="KAK9159961.1"/>
    <property type="molecule type" value="Genomic_DNA"/>
</dbReference>
<name>A0AAP0KWM9_9MAGN</name>
<dbReference type="Proteomes" id="UP001420932">
    <property type="component" value="Unassembled WGS sequence"/>
</dbReference>
<organism evidence="1 2">
    <name type="scientific">Stephania yunnanensis</name>
    <dbReference type="NCBI Taxonomy" id="152371"/>
    <lineage>
        <taxon>Eukaryota</taxon>
        <taxon>Viridiplantae</taxon>
        <taxon>Streptophyta</taxon>
        <taxon>Embryophyta</taxon>
        <taxon>Tracheophyta</taxon>
        <taxon>Spermatophyta</taxon>
        <taxon>Magnoliopsida</taxon>
        <taxon>Ranunculales</taxon>
        <taxon>Menispermaceae</taxon>
        <taxon>Menispermoideae</taxon>
        <taxon>Cissampelideae</taxon>
        <taxon>Stephania</taxon>
    </lineage>
</organism>
<reference evidence="1 2" key="1">
    <citation type="submission" date="2024-01" db="EMBL/GenBank/DDBJ databases">
        <title>Genome assemblies of Stephania.</title>
        <authorList>
            <person name="Yang L."/>
        </authorList>
    </citation>
    <scope>NUCLEOTIDE SEQUENCE [LARGE SCALE GENOMIC DNA]</scope>
    <source>
        <strain evidence="1">YNDBR</strain>
        <tissue evidence="1">Leaf</tissue>
    </source>
</reference>
<dbReference type="AlphaFoldDB" id="A0AAP0KWM9"/>
<accession>A0AAP0KWM9</accession>
<protein>
    <submittedName>
        <fullName evidence="1">Uncharacterized protein</fullName>
    </submittedName>
</protein>
<sequence>MTFANYVLLEVAEPAKAPTWYQSHDNKLIWRSSLRKPDPWSLVMLVKVRDEGLILTSGESQKKDYGRYCHRDMGNQWH</sequence>
<evidence type="ECO:0000313" key="2">
    <source>
        <dbReference type="Proteomes" id="UP001420932"/>
    </source>
</evidence>
<evidence type="ECO:0000313" key="1">
    <source>
        <dbReference type="EMBL" id="KAK9159961.1"/>
    </source>
</evidence>